<keyword evidence="1" id="KW-0732">Signal</keyword>
<feature type="non-terminal residue" evidence="3">
    <location>
        <position position="1"/>
    </location>
</feature>
<feature type="non-terminal residue" evidence="3">
    <location>
        <position position="98"/>
    </location>
</feature>
<dbReference type="AlphaFoldDB" id="A0A5C3L1L1"/>
<keyword evidence="4" id="KW-1185">Reference proteome</keyword>
<dbReference type="InterPro" id="IPR058353">
    <property type="entry name" value="DUF8040"/>
</dbReference>
<evidence type="ECO:0000313" key="3">
    <source>
        <dbReference type="EMBL" id="TFK26849.1"/>
    </source>
</evidence>
<feature type="domain" description="DUF8040" evidence="2">
    <location>
        <begin position="35"/>
        <end position="98"/>
    </location>
</feature>
<evidence type="ECO:0000313" key="4">
    <source>
        <dbReference type="Proteomes" id="UP000307440"/>
    </source>
</evidence>
<gene>
    <name evidence="3" type="ORF">FA15DRAFT_548332</name>
</gene>
<feature type="chain" id="PRO_5022678678" description="DUF8040 domain-containing protein" evidence="1">
    <location>
        <begin position="21"/>
        <end position="98"/>
    </location>
</feature>
<dbReference type="Proteomes" id="UP000307440">
    <property type="component" value="Unassembled WGS sequence"/>
</dbReference>
<sequence length="98" mass="11362">QKWRLLAAAAFLLNVVTVATQLYASPLYWKQPYHNSKLSGAEWVDELIKGHPKRIWSELGMRLHMFLIFMHELQVLCNLTDSQNGVTLNEQAAIFLYM</sequence>
<protein>
    <recommendedName>
        <fullName evidence="2">DUF8040 domain-containing protein</fullName>
    </recommendedName>
</protein>
<dbReference type="Pfam" id="PF26138">
    <property type="entry name" value="DUF8040"/>
    <property type="match status" value="1"/>
</dbReference>
<reference evidence="3 4" key="1">
    <citation type="journal article" date="2019" name="Nat. Ecol. Evol.">
        <title>Megaphylogeny resolves global patterns of mushroom evolution.</title>
        <authorList>
            <person name="Varga T."/>
            <person name="Krizsan K."/>
            <person name="Foldi C."/>
            <person name="Dima B."/>
            <person name="Sanchez-Garcia M."/>
            <person name="Sanchez-Ramirez S."/>
            <person name="Szollosi G.J."/>
            <person name="Szarkandi J.G."/>
            <person name="Papp V."/>
            <person name="Albert L."/>
            <person name="Andreopoulos W."/>
            <person name="Angelini C."/>
            <person name="Antonin V."/>
            <person name="Barry K.W."/>
            <person name="Bougher N.L."/>
            <person name="Buchanan P."/>
            <person name="Buyck B."/>
            <person name="Bense V."/>
            <person name="Catcheside P."/>
            <person name="Chovatia M."/>
            <person name="Cooper J."/>
            <person name="Damon W."/>
            <person name="Desjardin D."/>
            <person name="Finy P."/>
            <person name="Geml J."/>
            <person name="Haridas S."/>
            <person name="Hughes K."/>
            <person name="Justo A."/>
            <person name="Karasinski D."/>
            <person name="Kautmanova I."/>
            <person name="Kiss B."/>
            <person name="Kocsube S."/>
            <person name="Kotiranta H."/>
            <person name="LaButti K.M."/>
            <person name="Lechner B.E."/>
            <person name="Liimatainen K."/>
            <person name="Lipzen A."/>
            <person name="Lukacs Z."/>
            <person name="Mihaltcheva S."/>
            <person name="Morgado L.N."/>
            <person name="Niskanen T."/>
            <person name="Noordeloos M.E."/>
            <person name="Ohm R.A."/>
            <person name="Ortiz-Santana B."/>
            <person name="Ovrebo C."/>
            <person name="Racz N."/>
            <person name="Riley R."/>
            <person name="Savchenko A."/>
            <person name="Shiryaev A."/>
            <person name="Soop K."/>
            <person name="Spirin V."/>
            <person name="Szebenyi C."/>
            <person name="Tomsovsky M."/>
            <person name="Tulloss R.E."/>
            <person name="Uehling J."/>
            <person name="Grigoriev I.V."/>
            <person name="Vagvolgyi C."/>
            <person name="Papp T."/>
            <person name="Martin F.M."/>
            <person name="Miettinen O."/>
            <person name="Hibbett D.S."/>
            <person name="Nagy L.G."/>
        </authorList>
    </citation>
    <scope>NUCLEOTIDE SEQUENCE [LARGE SCALE GENOMIC DNA]</scope>
    <source>
        <strain evidence="3 4">CBS 121175</strain>
    </source>
</reference>
<evidence type="ECO:0000256" key="1">
    <source>
        <dbReference type="SAM" id="SignalP"/>
    </source>
</evidence>
<accession>A0A5C3L1L1</accession>
<organism evidence="3 4">
    <name type="scientific">Coprinopsis marcescibilis</name>
    <name type="common">Agaric fungus</name>
    <name type="synonym">Psathyrella marcescibilis</name>
    <dbReference type="NCBI Taxonomy" id="230819"/>
    <lineage>
        <taxon>Eukaryota</taxon>
        <taxon>Fungi</taxon>
        <taxon>Dikarya</taxon>
        <taxon>Basidiomycota</taxon>
        <taxon>Agaricomycotina</taxon>
        <taxon>Agaricomycetes</taxon>
        <taxon>Agaricomycetidae</taxon>
        <taxon>Agaricales</taxon>
        <taxon>Agaricineae</taxon>
        <taxon>Psathyrellaceae</taxon>
        <taxon>Coprinopsis</taxon>
    </lineage>
</organism>
<dbReference type="EMBL" id="ML210170">
    <property type="protein sequence ID" value="TFK26849.1"/>
    <property type="molecule type" value="Genomic_DNA"/>
</dbReference>
<proteinExistence type="predicted"/>
<dbReference type="OrthoDB" id="2430314at2759"/>
<feature type="signal peptide" evidence="1">
    <location>
        <begin position="1"/>
        <end position="20"/>
    </location>
</feature>
<evidence type="ECO:0000259" key="2">
    <source>
        <dbReference type="Pfam" id="PF26138"/>
    </source>
</evidence>
<name>A0A5C3L1L1_COPMA</name>